<evidence type="ECO:0000313" key="5">
    <source>
        <dbReference type="Proteomes" id="UP000321291"/>
    </source>
</evidence>
<dbReference type="AlphaFoldDB" id="A0A5B8VNZ3"/>
<keyword evidence="3" id="KW-0812">Transmembrane</keyword>
<protein>
    <submittedName>
        <fullName evidence="4">Uncharacterized protein</fullName>
    </submittedName>
</protein>
<accession>A0A5B8VNZ3</accession>
<keyword evidence="3" id="KW-0472">Membrane</keyword>
<feature type="region of interest" description="Disordered" evidence="2">
    <location>
        <begin position="58"/>
        <end position="96"/>
    </location>
</feature>
<reference evidence="4 5" key="1">
    <citation type="journal article" date="2017" name="Int. J. Syst. Evol. Microbiol.">
        <title>Arachidicoccus ginsenosidivorans sp. nov., with ginsenoside-converting activity isolated from ginseng cultivating soil.</title>
        <authorList>
            <person name="Siddiqi M.Z."/>
            <person name="Aslam Z."/>
            <person name="Im W.T."/>
        </authorList>
    </citation>
    <scope>NUCLEOTIDE SEQUENCE [LARGE SCALE GENOMIC DNA]</scope>
    <source>
        <strain evidence="4 5">Gsoil 809</strain>
    </source>
</reference>
<evidence type="ECO:0000313" key="4">
    <source>
        <dbReference type="EMBL" id="QEC73334.1"/>
    </source>
</evidence>
<gene>
    <name evidence="4" type="ORF">FSB73_18335</name>
</gene>
<keyword evidence="1" id="KW-0175">Coiled coil</keyword>
<dbReference type="KEGG" id="agi:FSB73_18335"/>
<organism evidence="4 5">
    <name type="scientific">Arachidicoccus ginsenosidivorans</name>
    <dbReference type="NCBI Taxonomy" id="496057"/>
    <lineage>
        <taxon>Bacteria</taxon>
        <taxon>Pseudomonadati</taxon>
        <taxon>Bacteroidota</taxon>
        <taxon>Chitinophagia</taxon>
        <taxon>Chitinophagales</taxon>
        <taxon>Chitinophagaceae</taxon>
        <taxon>Arachidicoccus</taxon>
    </lineage>
</organism>
<name>A0A5B8VNZ3_9BACT</name>
<feature type="transmembrane region" description="Helical" evidence="3">
    <location>
        <begin position="6"/>
        <end position="26"/>
    </location>
</feature>
<feature type="compositionally biased region" description="Basic and acidic residues" evidence="2">
    <location>
        <begin position="217"/>
        <end position="242"/>
    </location>
</feature>
<dbReference type="RefSeq" id="WP_146785501.1">
    <property type="nucleotide sequence ID" value="NZ_CP042434.1"/>
</dbReference>
<dbReference type="OrthoDB" id="9845153at2"/>
<feature type="region of interest" description="Disordered" evidence="2">
    <location>
        <begin position="158"/>
        <end position="242"/>
    </location>
</feature>
<sequence length="242" mass="26968">MYVTVQFIILEILLGLIFLVILYFMVRELLKKIIRRELREIKEPLQVLANYLVEASRQAEDDDNPEDPNNPEGPDNLGNGPGAKGPLPASSPEKLPEEPVDIADEFVQLKNTNRISAYNIRVQKIWDLYKQNKITLHQYKAELLRLKKEFDIAAAEDDDDLGEKKPVKSTGAVKVEPLTPTPSASPQKKVKNIDTEQSAPTRPDKDSSGKNGNNKASDPKENNNKNGDLDIGKDKGNKAASL</sequence>
<proteinExistence type="predicted"/>
<keyword evidence="5" id="KW-1185">Reference proteome</keyword>
<dbReference type="Proteomes" id="UP000321291">
    <property type="component" value="Chromosome"/>
</dbReference>
<keyword evidence="3" id="KW-1133">Transmembrane helix</keyword>
<evidence type="ECO:0000256" key="1">
    <source>
        <dbReference type="SAM" id="Coils"/>
    </source>
</evidence>
<dbReference type="EMBL" id="CP042434">
    <property type="protein sequence ID" value="QEC73334.1"/>
    <property type="molecule type" value="Genomic_DNA"/>
</dbReference>
<feature type="coiled-coil region" evidence="1">
    <location>
        <begin position="129"/>
        <end position="156"/>
    </location>
</feature>
<evidence type="ECO:0000256" key="3">
    <source>
        <dbReference type="SAM" id="Phobius"/>
    </source>
</evidence>
<evidence type="ECO:0000256" key="2">
    <source>
        <dbReference type="SAM" id="MobiDB-lite"/>
    </source>
</evidence>